<keyword evidence="2" id="KW-1185">Reference proteome</keyword>
<organism evidence="1 2">
    <name type="scientific">Nocardioides marinquilinus</name>
    <dbReference type="NCBI Taxonomy" id="1210400"/>
    <lineage>
        <taxon>Bacteria</taxon>
        <taxon>Bacillati</taxon>
        <taxon>Actinomycetota</taxon>
        <taxon>Actinomycetes</taxon>
        <taxon>Propionibacteriales</taxon>
        <taxon>Nocardioidaceae</taxon>
        <taxon>Nocardioides</taxon>
    </lineage>
</organism>
<gene>
    <name evidence="1" type="ORF">GCM10023340_14240</name>
</gene>
<reference evidence="2" key="1">
    <citation type="journal article" date="2019" name="Int. J. Syst. Evol. Microbiol.">
        <title>The Global Catalogue of Microorganisms (GCM) 10K type strain sequencing project: providing services to taxonomists for standard genome sequencing and annotation.</title>
        <authorList>
            <consortium name="The Broad Institute Genomics Platform"/>
            <consortium name="The Broad Institute Genome Sequencing Center for Infectious Disease"/>
            <person name="Wu L."/>
            <person name="Ma J."/>
        </authorList>
    </citation>
    <scope>NUCLEOTIDE SEQUENCE [LARGE SCALE GENOMIC DNA]</scope>
    <source>
        <strain evidence="2">JCM 18459</strain>
    </source>
</reference>
<accession>A0ABP9PEC2</accession>
<dbReference type="Proteomes" id="UP001500221">
    <property type="component" value="Unassembled WGS sequence"/>
</dbReference>
<proteinExistence type="predicted"/>
<evidence type="ECO:0000313" key="1">
    <source>
        <dbReference type="EMBL" id="GAA5145249.1"/>
    </source>
</evidence>
<dbReference type="RefSeq" id="WP_345456211.1">
    <property type="nucleotide sequence ID" value="NZ_BAABKG010000002.1"/>
</dbReference>
<evidence type="ECO:0000313" key="2">
    <source>
        <dbReference type="Proteomes" id="UP001500221"/>
    </source>
</evidence>
<dbReference type="EMBL" id="BAABKG010000002">
    <property type="protein sequence ID" value="GAA5145249.1"/>
    <property type="molecule type" value="Genomic_DNA"/>
</dbReference>
<comment type="caution">
    <text evidence="1">The sequence shown here is derived from an EMBL/GenBank/DDBJ whole genome shotgun (WGS) entry which is preliminary data.</text>
</comment>
<name>A0ABP9PEC2_9ACTN</name>
<evidence type="ECO:0008006" key="3">
    <source>
        <dbReference type="Google" id="ProtNLM"/>
    </source>
</evidence>
<protein>
    <recommendedName>
        <fullName evidence="3">Phage tail protein</fullName>
    </recommendedName>
</protein>
<sequence>MSDGTDHRDLALQRVDDADEAVEALAAANGGRVALDDLLAGLDRRVRRSRRVPGRAVHEAWRLAGHEQLTLRWWPQGVTTSADAHDEALGARRVAMVSSYAKKLPIHRDRQGSRLTVLDLDAGRAGHVLLVRATADGGVEPLHVHAGGLVWHRGHLHVAATGKGLFTFRLADVVRLADPRAAFGYRLVLPVAWQYRARTAEGVERFRYSFLGLDHGSAGGPSLLAGEYTNAAARTRRLARLPLDPITGLPTGDVELIGSGPLRMQGVAAAGGRVFTSVSQGRTTRGSVFADDVEHPHATPMGNEDLAHSPADDLLWGVSEHPTARWLFTMRRSYFD</sequence>